<feature type="compositionally biased region" description="Low complexity" evidence="1">
    <location>
        <begin position="641"/>
        <end position="658"/>
    </location>
</feature>
<name>A0A9P4YHX5_9EURO</name>
<feature type="compositionally biased region" description="Low complexity" evidence="1">
    <location>
        <begin position="53"/>
        <end position="70"/>
    </location>
</feature>
<feature type="region of interest" description="Disordered" evidence="1">
    <location>
        <begin position="579"/>
        <end position="805"/>
    </location>
</feature>
<protein>
    <submittedName>
        <fullName evidence="2">Uncharacterized protein</fullName>
    </submittedName>
</protein>
<feature type="compositionally biased region" description="Low complexity" evidence="1">
    <location>
        <begin position="676"/>
        <end position="691"/>
    </location>
</feature>
<evidence type="ECO:0000313" key="2">
    <source>
        <dbReference type="EMBL" id="KAF3897211.1"/>
    </source>
</evidence>
<feature type="compositionally biased region" description="Polar residues" evidence="1">
    <location>
        <begin position="113"/>
        <end position="124"/>
    </location>
</feature>
<organism evidence="2 3">
    <name type="scientific">Trichophyton interdigitale</name>
    <dbReference type="NCBI Taxonomy" id="101480"/>
    <lineage>
        <taxon>Eukaryota</taxon>
        <taxon>Fungi</taxon>
        <taxon>Dikarya</taxon>
        <taxon>Ascomycota</taxon>
        <taxon>Pezizomycotina</taxon>
        <taxon>Eurotiomycetes</taxon>
        <taxon>Eurotiomycetidae</taxon>
        <taxon>Onygenales</taxon>
        <taxon>Arthrodermataceae</taxon>
        <taxon>Trichophyton</taxon>
    </lineage>
</organism>
<feature type="compositionally biased region" description="Polar residues" evidence="1">
    <location>
        <begin position="1"/>
        <end position="10"/>
    </location>
</feature>
<feature type="compositionally biased region" description="Low complexity" evidence="1">
    <location>
        <begin position="398"/>
        <end position="417"/>
    </location>
</feature>
<proteinExistence type="predicted"/>
<feature type="compositionally biased region" description="Pro residues" evidence="1">
    <location>
        <begin position="274"/>
        <end position="286"/>
    </location>
</feature>
<reference evidence="2" key="1">
    <citation type="submission" date="2020-03" db="EMBL/GenBank/DDBJ databases">
        <title>Whole Genome Sequence of Trichophyton interdigitale from India.</title>
        <authorList>
            <person name="Kumar P."/>
        </authorList>
    </citation>
    <scope>NUCLEOTIDE SEQUENCE</scope>
    <source>
        <strain evidence="2">UCMS-IGIB-CI14</strain>
    </source>
</reference>
<gene>
    <name evidence="2" type="ORF">GY632_2417</name>
</gene>
<dbReference type="AlphaFoldDB" id="A0A9P4YHX5"/>
<feature type="compositionally biased region" description="Low complexity" evidence="1">
    <location>
        <begin position="23"/>
        <end position="45"/>
    </location>
</feature>
<feature type="compositionally biased region" description="Polar residues" evidence="1">
    <location>
        <begin position="420"/>
        <end position="435"/>
    </location>
</feature>
<dbReference type="EMBL" id="JAAQVJ010000057">
    <property type="protein sequence ID" value="KAF3897211.1"/>
    <property type="molecule type" value="Genomic_DNA"/>
</dbReference>
<feature type="region of interest" description="Disordered" evidence="1">
    <location>
        <begin position="1"/>
        <end position="80"/>
    </location>
</feature>
<feature type="region of interest" description="Disordered" evidence="1">
    <location>
        <begin position="358"/>
        <end position="496"/>
    </location>
</feature>
<feature type="compositionally biased region" description="Polar residues" evidence="1">
    <location>
        <begin position="692"/>
        <end position="702"/>
    </location>
</feature>
<accession>A0A9P4YHX5</accession>
<feature type="region of interest" description="Disordered" evidence="1">
    <location>
        <begin position="526"/>
        <end position="546"/>
    </location>
</feature>
<sequence length="820" mass="85598">MQPRSASRGSQYIRGTRPRDRQQQLQQQLPPLHTQQQQQQHQQLQSHHASKRYYSPQQYQAYPGPAAASPDVPEDEEPVYLPSIGNFQSLHSLVNNLPQFDTTTTTTAASSTNPFRSESFSFSNGRPLASRTRHLDPVDRPFSVAVGGQSSSYAPAPRSTAARPMSTAAVRNEPYHLQQHAYSASSVPLASSSDAASAASIERLAYQAVSAVRRSPASLLRRESCHTTTPVISTTTSTPAATTSAAATVTSSPMATSASGSSSSSSSLTSVHQIPPPTRRPPPVPVQAPASIHIPSAATQSDSYHAYSGSSLAASNSSSSLDKQGQPSAASPASASASASASTARPMSAAPKTYHAYSANPSASASTSSLPQADTAASTRRTPPSAVRSHSYYGAGGSPAAAAAAAPPAAPPAAGVATNPMASSSTSSLDRQVNQSTAHRSASVAAARPRPATSAAVTRRTTSNAAALPRPASAVAVRSQSYHTPGGPASSSDMARRNTVVFDSDLTRNKNPQPNPPLIPLQQFQEAPAPAPAPAPTASPSSAEQASKQPRFYALLRASMVVPDTVQIATVEEETTAIRQRSIYGPQPRPRSSRRSQWPRAPSRLFTGSSMTDITDKDETDGQASVVVESRASMSCPSLVPASNLASASSTTLSTPKTSGEDYKSQYRKTKSFPLEEASASGTTTPTPAEAQQSQVKASDSAPTPEALPAPTSSKPPKPPSASRTVTASAEPQTRKLIKRNPSAPKPRPNPRPAQTSRSMSLVGAPRLPTSRPSSPPPLPRAMSVHIPSPAAAQGQAADQSKKPRLTSLWSSLFRLRVSS</sequence>
<feature type="region of interest" description="Disordered" evidence="1">
    <location>
        <begin position="308"/>
        <end position="337"/>
    </location>
</feature>
<evidence type="ECO:0000313" key="3">
    <source>
        <dbReference type="Proteomes" id="UP000749309"/>
    </source>
</evidence>
<feature type="compositionally biased region" description="Low complexity" evidence="1">
    <location>
        <begin position="358"/>
        <end position="369"/>
    </location>
</feature>
<evidence type="ECO:0000256" key="1">
    <source>
        <dbReference type="SAM" id="MobiDB-lite"/>
    </source>
</evidence>
<feature type="region of interest" description="Disordered" evidence="1">
    <location>
        <begin position="221"/>
        <end position="289"/>
    </location>
</feature>
<feature type="compositionally biased region" description="Low complexity" evidence="1">
    <location>
        <begin position="227"/>
        <end position="270"/>
    </location>
</feature>
<feature type="compositionally biased region" description="Low complexity" evidence="1">
    <location>
        <begin position="595"/>
        <end position="604"/>
    </location>
</feature>
<feature type="compositionally biased region" description="Polar residues" evidence="1">
    <location>
        <begin position="479"/>
        <end position="493"/>
    </location>
</feature>
<comment type="caution">
    <text evidence="2">The sequence shown here is derived from an EMBL/GenBank/DDBJ whole genome shotgun (WGS) entry which is preliminary data.</text>
</comment>
<feature type="region of interest" description="Disordered" evidence="1">
    <location>
        <begin position="104"/>
        <end position="124"/>
    </location>
</feature>
<dbReference type="Proteomes" id="UP000749309">
    <property type="component" value="Unassembled WGS sequence"/>
</dbReference>
<feature type="compositionally biased region" description="Low complexity" evidence="1">
    <location>
        <begin position="436"/>
        <end position="478"/>
    </location>
</feature>
<feature type="compositionally biased region" description="Polar residues" evidence="1">
    <location>
        <begin position="370"/>
        <end position="382"/>
    </location>
</feature>